<evidence type="ECO:0000313" key="2">
    <source>
        <dbReference type="EMBL" id="BCG26127.1"/>
    </source>
</evidence>
<dbReference type="GO" id="GO:0004803">
    <property type="term" value="F:transposase activity"/>
    <property type="evidence" value="ECO:0007669"/>
    <property type="project" value="InterPro"/>
</dbReference>
<dbReference type="EMBL" id="AP023189">
    <property type="protein sequence ID" value="BCG26127.1"/>
    <property type="molecule type" value="Genomic_DNA"/>
</dbReference>
<dbReference type="Gene3D" id="3.30.70.1290">
    <property type="entry name" value="Transposase IS200-like"/>
    <property type="match status" value="1"/>
</dbReference>
<dbReference type="Proteomes" id="UP000509383">
    <property type="component" value="Chromosome"/>
</dbReference>
<proteinExistence type="predicted"/>
<sequence length="177" mass="21300">MSNYRRARMHGGTYFFTVNLRNRHSDLLVREIHLLRAVVQAVKHRRPFHIDAWVVLPEHMHCLWTLPPGDDDFAMRWRSIKFAFSKRLADTGSRTEAQRARGERGIWQRRYWEHLIRDDLDYQRHFDYIHINPVKHGHVRRVCDWPYSSFHRAVRDGIYPVDWAGDGLADDDIRWGE</sequence>
<accession>A0A6J4E8L5</accession>
<dbReference type="AlphaFoldDB" id="A0A6J4E8L5"/>
<dbReference type="InterPro" id="IPR052715">
    <property type="entry name" value="RAYT_transposase"/>
</dbReference>
<evidence type="ECO:0000313" key="5">
    <source>
        <dbReference type="Proteomes" id="UP001054892"/>
    </source>
</evidence>
<dbReference type="Proteomes" id="UP001054892">
    <property type="component" value="Unassembled WGS sequence"/>
</dbReference>
<dbReference type="GO" id="GO:0043565">
    <property type="term" value="F:sequence-specific DNA binding"/>
    <property type="evidence" value="ECO:0007669"/>
    <property type="project" value="TreeGrafter"/>
</dbReference>
<evidence type="ECO:0000259" key="1">
    <source>
        <dbReference type="SMART" id="SM01321"/>
    </source>
</evidence>
<dbReference type="RefSeq" id="WP_173172211.1">
    <property type="nucleotide sequence ID" value="NZ_AP023189.1"/>
</dbReference>
<dbReference type="NCBIfam" id="NF047646">
    <property type="entry name" value="REP_Tyr_transpos"/>
    <property type="match status" value="1"/>
</dbReference>
<dbReference type="EMBL" id="BQKM01000001">
    <property type="protein sequence ID" value="GJN51142.1"/>
    <property type="molecule type" value="Genomic_DNA"/>
</dbReference>
<dbReference type="SMART" id="SM01321">
    <property type="entry name" value="Y1_Tnp"/>
    <property type="match status" value="1"/>
</dbReference>
<dbReference type="InterPro" id="IPR002686">
    <property type="entry name" value="Transposase_17"/>
</dbReference>
<reference evidence="2 4" key="1">
    <citation type="submission" date="2020-05" db="EMBL/GenBank/DDBJ databases">
        <title>Characterization of novel class B3 metallo-beta-lactamase from novel Pseudomonas species.</title>
        <authorList>
            <person name="Yamada K."/>
            <person name="Aoki K."/>
            <person name="Ishii Y."/>
        </authorList>
    </citation>
    <scope>NUCLEOTIDE SEQUENCE [LARGE SCALE GENOMIC DNA]</scope>
    <source>
        <strain evidence="2 4">TUM18999</strain>
        <strain evidence="3 5">TUM20286</strain>
    </source>
</reference>
<evidence type="ECO:0000313" key="3">
    <source>
        <dbReference type="EMBL" id="GJN51142.1"/>
    </source>
</evidence>
<dbReference type="SUPFAM" id="SSF143422">
    <property type="entry name" value="Transposase IS200-like"/>
    <property type="match status" value="1"/>
</dbReference>
<dbReference type="GO" id="GO:0006313">
    <property type="term" value="P:DNA transposition"/>
    <property type="evidence" value="ECO:0007669"/>
    <property type="project" value="InterPro"/>
</dbReference>
<name>A0A6J4E8L5_9PSED</name>
<organism evidence="2 4">
    <name type="scientific">Pseudomonas tohonis</name>
    <dbReference type="NCBI Taxonomy" id="2725477"/>
    <lineage>
        <taxon>Bacteria</taxon>
        <taxon>Pseudomonadati</taxon>
        <taxon>Pseudomonadota</taxon>
        <taxon>Gammaproteobacteria</taxon>
        <taxon>Pseudomonadales</taxon>
        <taxon>Pseudomonadaceae</taxon>
        <taxon>Pseudomonas</taxon>
    </lineage>
</organism>
<dbReference type="InterPro" id="IPR036515">
    <property type="entry name" value="Transposase_17_sf"/>
</dbReference>
<keyword evidence="5" id="KW-1185">Reference proteome</keyword>
<feature type="domain" description="Transposase IS200-like" evidence="1">
    <location>
        <begin position="9"/>
        <end position="132"/>
    </location>
</feature>
<protein>
    <submittedName>
        <fullName evidence="2">Transposase</fullName>
    </submittedName>
</protein>
<dbReference type="PANTHER" id="PTHR36966:SF1">
    <property type="entry name" value="REP-ASSOCIATED TYROSINE TRANSPOSASE"/>
    <property type="match status" value="1"/>
</dbReference>
<dbReference type="KEGG" id="ptw:TUM18999_43180"/>
<dbReference type="PANTHER" id="PTHR36966">
    <property type="entry name" value="REP-ASSOCIATED TYROSINE TRANSPOSASE"/>
    <property type="match status" value="1"/>
</dbReference>
<evidence type="ECO:0000313" key="4">
    <source>
        <dbReference type="Proteomes" id="UP000509383"/>
    </source>
</evidence>
<gene>
    <name evidence="2" type="ORF">TUM18999_43180</name>
    <name evidence="3" type="ORF">TUM20286_08940</name>
</gene>